<evidence type="ECO:0000256" key="2">
    <source>
        <dbReference type="ARBA" id="ARBA00023015"/>
    </source>
</evidence>
<dbReference type="PANTHER" id="PTHR11950">
    <property type="entry name" value="RUNT RELATED"/>
    <property type="match status" value="1"/>
</dbReference>
<name>A0AA89BZU1_PINIB</name>
<evidence type="ECO:0000256" key="5">
    <source>
        <dbReference type="SAM" id="MobiDB-lite"/>
    </source>
</evidence>
<dbReference type="Pfam" id="PF00853">
    <property type="entry name" value="Runt"/>
    <property type="match status" value="1"/>
</dbReference>
<feature type="domain" description="Runt" evidence="6">
    <location>
        <begin position="34"/>
        <end position="163"/>
    </location>
</feature>
<dbReference type="InterPro" id="IPR000040">
    <property type="entry name" value="AML1_Runt"/>
</dbReference>
<keyword evidence="8" id="KW-1185">Reference proteome</keyword>
<evidence type="ECO:0000256" key="1">
    <source>
        <dbReference type="ARBA" id="ARBA00004123"/>
    </source>
</evidence>
<dbReference type="AlphaFoldDB" id="A0AA89BZU1"/>
<protein>
    <recommendedName>
        <fullName evidence="6">Runt domain-containing protein</fullName>
    </recommendedName>
</protein>
<dbReference type="GO" id="GO:0000978">
    <property type="term" value="F:RNA polymerase II cis-regulatory region sequence-specific DNA binding"/>
    <property type="evidence" value="ECO:0007669"/>
    <property type="project" value="TreeGrafter"/>
</dbReference>
<gene>
    <name evidence="7" type="ORF">FSP39_003654</name>
</gene>
<sequence>MHLPTDLNGLTPFPDSPQNMTEVLPGERGVSTTVLSETTGGGSGEFIRTGSPNFVCTPLPTHWRSNKTLPVAFKVVAVDVNVKDGTKVLVSAGNDENYCSELRNSTAYMKNQVAKFNDLRFVGRSGRGKSFTLTITVYTHPPQVALYQKAIKVTVDGPRDPRSKVKLRTDDRRMRGPLDFVPDPMESRRFSHVSDWTGPVRRPISHPGDTTRRVLQVSSDTNGFHPAVDPVPKRSHWSFDSTPYPVITTHSTVPSYSQSQPLPVSVPQITPSAAQQLEQVLQDNRIPNITKDSSQLDILPPQDRTMPVIIPGHQRPEVNPLEHRSHDQRLSSSVDLFPRYSDVRLQEPRITESRFQESRPLFGSSSLLPFASANTNLDILRESAILRENITREITTQHNTYPMSTQDIQDRLNQPTTMSSSILNTSPTLPTSFLYPHIYSHTPQFQSGLYLPTEERTYTVLGQRSSDMPVRIERPLSSTPPRLPLEAPPRTLLREETEDHMRMESQIRGTMTIQPLDAPNPNVNNSPPRQSASHHPDASVVWRPY</sequence>
<evidence type="ECO:0000313" key="7">
    <source>
        <dbReference type="EMBL" id="KAK3096822.1"/>
    </source>
</evidence>
<accession>A0AA89BZU1</accession>
<dbReference type="PROSITE" id="PS51062">
    <property type="entry name" value="RUNT"/>
    <property type="match status" value="1"/>
</dbReference>
<proteinExistence type="predicted"/>
<evidence type="ECO:0000256" key="4">
    <source>
        <dbReference type="ARBA" id="ARBA00023242"/>
    </source>
</evidence>
<dbReference type="SUPFAM" id="SSF49417">
    <property type="entry name" value="p53-like transcription factors"/>
    <property type="match status" value="1"/>
</dbReference>
<evidence type="ECO:0000259" key="6">
    <source>
        <dbReference type="PROSITE" id="PS51062"/>
    </source>
</evidence>
<organism evidence="7 8">
    <name type="scientific">Pinctada imbricata</name>
    <name type="common">Atlantic pearl-oyster</name>
    <name type="synonym">Pinctada martensii</name>
    <dbReference type="NCBI Taxonomy" id="66713"/>
    <lineage>
        <taxon>Eukaryota</taxon>
        <taxon>Metazoa</taxon>
        <taxon>Spiralia</taxon>
        <taxon>Lophotrochozoa</taxon>
        <taxon>Mollusca</taxon>
        <taxon>Bivalvia</taxon>
        <taxon>Autobranchia</taxon>
        <taxon>Pteriomorphia</taxon>
        <taxon>Pterioida</taxon>
        <taxon>Pterioidea</taxon>
        <taxon>Pteriidae</taxon>
        <taxon>Pinctada</taxon>
    </lineage>
</organism>
<comment type="subcellular location">
    <subcellularLocation>
        <location evidence="1">Nucleus</location>
    </subcellularLocation>
</comment>
<dbReference type="GO" id="GO:0005634">
    <property type="term" value="C:nucleus"/>
    <property type="evidence" value="ECO:0007669"/>
    <property type="project" value="UniProtKB-SubCell"/>
</dbReference>
<feature type="region of interest" description="Disordered" evidence="5">
    <location>
        <begin position="513"/>
        <end position="545"/>
    </location>
</feature>
<evidence type="ECO:0000256" key="3">
    <source>
        <dbReference type="ARBA" id="ARBA00023163"/>
    </source>
</evidence>
<dbReference type="InterPro" id="IPR013524">
    <property type="entry name" value="Runt_dom"/>
</dbReference>
<dbReference type="PANTHER" id="PTHR11950:SF31">
    <property type="entry name" value="SEGMENTATION PROTEIN RUNT"/>
    <property type="match status" value="1"/>
</dbReference>
<dbReference type="GO" id="GO:0000981">
    <property type="term" value="F:DNA-binding transcription factor activity, RNA polymerase II-specific"/>
    <property type="evidence" value="ECO:0007669"/>
    <property type="project" value="TreeGrafter"/>
</dbReference>
<dbReference type="InterPro" id="IPR008967">
    <property type="entry name" value="p53-like_TF_DNA-bd_sf"/>
</dbReference>
<feature type="compositionally biased region" description="Polar residues" evidence="5">
    <location>
        <begin position="521"/>
        <end position="533"/>
    </location>
</feature>
<dbReference type="PRINTS" id="PR00967">
    <property type="entry name" value="ONCOGENEAML1"/>
</dbReference>
<dbReference type="EMBL" id="VSWD01000007">
    <property type="protein sequence ID" value="KAK3096822.1"/>
    <property type="molecule type" value="Genomic_DNA"/>
</dbReference>
<keyword evidence="4" id="KW-0539">Nucleus</keyword>
<dbReference type="InterPro" id="IPR012346">
    <property type="entry name" value="p53/RUNT-type_TF_DNA-bd_sf"/>
</dbReference>
<keyword evidence="2" id="KW-0805">Transcription regulation</keyword>
<dbReference type="GO" id="GO:0005524">
    <property type="term" value="F:ATP binding"/>
    <property type="evidence" value="ECO:0007669"/>
    <property type="project" value="InterPro"/>
</dbReference>
<comment type="caution">
    <text evidence="7">The sequence shown here is derived from an EMBL/GenBank/DDBJ whole genome shotgun (WGS) entry which is preliminary data.</text>
</comment>
<keyword evidence="3" id="KW-0804">Transcription</keyword>
<reference evidence="7" key="1">
    <citation type="submission" date="2019-08" db="EMBL/GenBank/DDBJ databases">
        <title>The improved chromosome-level genome for the pearl oyster Pinctada fucata martensii using PacBio sequencing and Hi-C.</title>
        <authorList>
            <person name="Zheng Z."/>
        </authorList>
    </citation>
    <scope>NUCLEOTIDE SEQUENCE</scope>
    <source>
        <strain evidence="7">ZZ-2019</strain>
        <tissue evidence="7">Adductor muscle</tissue>
    </source>
</reference>
<dbReference type="Gene3D" id="2.60.40.720">
    <property type="match status" value="1"/>
</dbReference>
<evidence type="ECO:0000313" key="8">
    <source>
        <dbReference type="Proteomes" id="UP001186944"/>
    </source>
</evidence>
<dbReference type="Proteomes" id="UP001186944">
    <property type="component" value="Unassembled WGS sequence"/>
</dbReference>